<evidence type="ECO:0000313" key="2">
    <source>
        <dbReference type="Proteomes" id="UP001596003"/>
    </source>
</evidence>
<name>A0ABV8ZIZ7_9FLAO</name>
<comment type="caution">
    <text evidence="1">The sequence shown here is derived from an EMBL/GenBank/DDBJ whole genome shotgun (WGS) entry which is preliminary data.</text>
</comment>
<organism evidence="1 2">
    <name type="scientific">Flavobacterium chungangensis</name>
    <dbReference type="NCBI Taxonomy" id="2708132"/>
    <lineage>
        <taxon>Bacteria</taxon>
        <taxon>Pseudomonadati</taxon>
        <taxon>Bacteroidota</taxon>
        <taxon>Flavobacteriia</taxon>
        <taxon>Flavobacteriales</taxon>
        <taxon>Flavobacteriaceae</taxon>
        <taxon>Flavobacterium</taxon>
    </lineage>
</organism>
<sequence length="114" mass="13561">MSNLNTIADKIEEVILKTISYSNELKTDINNYALLYDQKTDNKWYIIFFFHEQVYHENSIKNGNCYHVYLFLQEELKQIDNDLPYSISFELGSPPSNKLEYEELLKKSTETYCI</sequence>
<dbReference type="EMBL" id="JBHSFY010000016">
    <property type="protein sequence ID" value="MFC4479599.1"/>
    <property type="molecule type" value="Genomic_DNA"/>
</dbReference>
<dbReference type="Proteomes" id="UP001596003">
    <property type="component" value="Unassembled WGS sequence"/>
</dbReference>
<evidence type="ECO:0000313" key="1">
    <source>
        <dbReference type="EMBL" id="MFC4479599.1"/>
    </source>
</evidence>
<gene>
    <name evidence="1" type="ORF">ACFO3N_21145</name>
</gene>
<dbReference type="RefSeq" id="WP_379800883.1">
    <property type="nucleotide sequence ID" value="NZ_JBHSFY010000016.1"/>
</dbReference>
<proteinExistence type="predicted"/>
<reference evidence="2" key="1">
    <citation type="journal article" date="2019" name="Int. J. Syst. Evol. Microbiol.">
        <title>The Global Catalogue of Microorganisms (GCM) 10K type strain sequencing project: providing services to taxonomists for standard genome sequencing and annotation.</title>
        <authorList>
            <consortium name="The Broad Institute Genomics Platform"/>
            <consortium name="The Broad Institute Genome Sequencing Center for Infectious Disease"/>
            <person name="Wu L."/>
            <person name="Ma J."/>
        </authorList>
    </citation>
    <scope>NUCLEOTIDE SEQUENCE [LARGE SCALE GENOMIC DNA]</scope>
    <source>
        <strain evidence="2">NBRC 103627</strain>
    </source>
</reference>
<protein>
    <submittedName>
        <fullName evidence="1">Uncharacterized protein</fullName>
    </submittedName>
</protein>
<keyword evidence="2" id="KW-1185">Reference proteome</keyword>
<accession>A0ABV8ZIZ7</accession>